<sequence>MTAPVYSMDKIKISNVEEMYANKFTYRQMNALSFVSVINT</sequence>
<dbReference type="Proteomes" id="UP000195696">
    <property type="component" value="Unassembled WGS sequence"/>
</dbReference>
<name>A0A1C4EF47_BACMY</name>
<dbReference type="EMBL" id="FMAK01000042">
    <property type="protein sequence ID" value="SCB69362.1"/>
    <property type="molecule type" value="Genomic_DNA"/>
</dbReference>
<accession>A0A1C4EF47</accession>
<gene>
    <name evidence="1" type="ORF">BWGO95_03521</name>
</gene>
<organism evidence="1 2">
    <name type="scientific">Bacillus mycoides</name>
    <dbReference type="NCBI Taxonomy" id="1405"/>
    <lineage>
        <taxon>Bacteria</taxon>
        <taxon>Bacillati</taxon>
        <taxon>Bacillota</taxon>
        <taxon>Bacilli</taxon>
        <taxon>Bacillales</taxon>
        <taxon>Bacillaceae</taxon>
        <taxon>Bacillus</taxon>
        <taxon>Bacillus cereus group</taxon>
    </lineage>
</organism>
<reference evidence="1 2" key="1">
    <citation type="submission" date="2016-08" db="EMBL/GenBank/DDBJ databases">
        <authorList>
            <person name="Seilhamer J.J."/>
        </authorList>
    </citation>
    <scope>NUCLEOTIDE SEQUENCE [LARGE SCALE GENOMIC DNA]</scope>
    <source>
        <strain evidence="1 2">SDA_GO95</strain>
    </source>
</reference>
<dbReference type="AlphaFoldDB" id="A0A1C4EF47"/>
<proteinExistence type="predicted"/>
<evidence type="ECO:0000313" key="2">
    <source>
        <dbReference type="Proteomes" id="UP000195696"/>
    </source>
</evidence>
<protein>
    <submittedName>
        <fullName evidence="1">Uncharacterized protein</fullName>
    </submittedName>
</protein>
<evidence type="ECO:0000313" key="1">
    <source>
        <dbReference type="EMBL" id="SCB69362.1"/>
    </source>
</evidence>